<dbReference type="SUPFAM" id="SSF103473">
    <property type="entry name" value="MFS general substrate transporter"/>
    <property type="match status" value="1"/>
</dbReference>
<evidence type="ECO:0000256" key="4">
    <source>
        <dbReference type="ARBA" id="ARBA00023136"/>
    </source>
</evidence>
<dbReference type="GO" id="GO:0012505">
    <property type="term" value="C:endomembrane system"/>
    <property type="evidence" value="ECO:0007669"/>
    <property type="project" value="UniProtKB-SubCell"/>
</dbReference>
<feature type="repeat" description="WD" evidence="8">
    <location>
        <begin position="344"/>
        <end position="377"/>
    </location>
</feature>
<evidence type="ECO:0000256" key="10">
    <source>
        <dbReference type="SAM" id="Phobius"/>
    </source>
</evidence>
<keyword evidence="10" id="KW-1133">Transmembrane helix</keyword>
<comment type="similarity">
    <text evidence="1">Belongs to the small GTPase superfamily. Rab family.</text>
</comment>
<evidence type="ECO:0000256" key="5">
    <source>
        <dbReference type="ARBA" id="ARBA00023288"/>
    </source>
</evidence>
<dbReference type="EMBL" id="QOKY01000180">
    <property type="protein sequence ID" value="RMZ54296.1"/>
    <property type="molecule type" value="Genomic_DNA"/>
</dbReference>
<keyword evidence="3" id="KW-0342">GTP-binding</keyword>
<proteinExistence type="inferred from homology"/>
<dbReference type="InterPro" id="IPR051859">
    <property type="entry name" value="DCAF"/>
</dbReference>
<comment type="subcellular location">
    <subcellularLocation>
        <location evidence="7">Endomembrane system</location>
        <topology evidence="7">Lipid-anchor</topology>
    </subcellularLocation>
</comment>
<keyword evidence="4 10" id="KW-0472">Membrane</keyword>
<dbReference type="GO" id="GO:0022857">
    <property type="term" value="F:transmembrane transporter activity"/>
    <property type="evidence" value="ECO:0007669"/>
    <property type="project" value="InterPro"/>
</dbReference>
<dbReference type="NCBIfam" id="TIGR00231">
    <property type="entry name" value="small_GTP"/>
    <property type="match status" value="1"/>
</dbReference>
<dbReference type="PROSITE" id="PS51419">
    <property type="entry name" value="RAB"/>
    <property type="match status" value="1"/>
</dbReference>
<dbReference type="PROSITE" id="PS50294">
    <property type="entry name" value="WD_REPEATS_REGION"/>
    <property type="match status" value="2"/>
</dbReference>
<feature type="transmembrane region" description="Helical" evidence="10">
    <location>
        <begin position="1264"/>
        <end position="1287"/>
    </location>
</feature>
<feature type="repeat" description="WD" evidence="8">
    <location>
        <begin position="393"/>
        <end position="434"/>
    </location>
</feature>
<feature type="region of interest" description="Disordered" evidence="9">
    <location>
        <begin position="1141"/>
        <end position="1160"/>
    </location>
</feature>
<dbReference type="InterPro" id="IPR005225">
    <property type="entry name" value="Small_GTP-bd"/>
</dbReference>
<dbReference type="PRINTS" id="PR00449">
    <property type="entry name" value="RASTRNSFRMNG"/>
</dbReference>
<dbReference type="Gene3D" id="1.20.1250.20">
    <property type="entry name" value="MFS general substrate transporter like domains"/>
    <property type="match status" value="1"/>
</dbReference>
<keyword evidence="10" id="KW-0812">Transmembrane</keyword>
<dbReference type="GO" id="GO:0080008">
    <property type="term" value="C:Cul4-RING E3 ubiquitin ligase complex"/>
    <property type="evidence" value="ECO:0007669"/>
    <property type="project" value="TreeGrafter"/>
</dbReference>
<dbReference type="Pfam" id="PF00400">
    <property type="entry name" value="WD40"/>
    <property type="match status" value="3"/>
</dbReference>
<feature type="transmembrane region" description="Helical" evidence="10">
    <location>
        <begin position="1093"/>
        <end position="1112"/>
    </location>
</feature>
<dbReference type="InterPro" id="IPR036259">
    <property type="entry name" value="MFS_trans_sf"/>
</dbReference>
<keyword evidence="5" id="KW-0449">Lipoprotein</keyword>
<dbReference type="SMART" id="SM00174">
    <property type="entry name" value="RHO"/>
    <property type="match status" value="1"/>
</dbReference>
<dbReference type="PROSITE" id="PS50082">
    <property type="entry name" value="WD_REPEATS_2"/>
    <property type="match status" value="3"/>
</dbReference>
<dbReference type="SMART" id="SM00175">
    <property type="entry name" value="RAB"/>
    <property type="match status" value="1"/>
</dbReference>
<feature type="transmembrane region" description="Helical" evidence="10">
    <location>
        <begin position="1307"/>
        <end position="1329"/>
    </location>
</feature>
<feature type="compositionally biased region" description="Acidic residues" evidence="9">
    <location>
        <begin position="42"/>
        <end position="78"/>
    </location>
</feature>
<dbReference type="Pfam" id="PF00071">
    <property type="entry name" value="Ras"/>
    <property type="match status" value="1"/>
</dbReference>
<dbReference type="PANTHER" id="PTHR19847">
    <property type="entry name" value="DDB1- AND CUL4-ASSOCIATED FACTOR 11"/>
    <property type="match status" value="1"/>
</dbReference>
<evidence type="ECO:0000256" key="7">
    <source>
        <dbReference type="ARBA" id="ARBA00037868"/>
    </source>
</evidence>
<evidence type="ECO:0000256" key="3">
    <source>
        <dbReference type="ARBA" id="ARBA00023134"/>
    </source>
</evidence>
<dbReference type="SUPFAM" id="SSF52540">
    <property type="entry name" value="P-loop containing nucleoside triphosphate hydrolases"/>
    <property type="match status" value="1"/>
</dbReference>
<feature type="transmembrane region" description="Helical" evidence="10">
    <location>
        <begin position="1181"/>
        <end position="1201"/>
    </location>
</feature>
<dbReference type="GO" id="GO:0005525">
    <property type="term" value="F:GTP binding"/>
    <property type="evidence" value="ECO:0007669"/>
    <property type="project" value="UniProtKB-KW"/>
</dbReference>
<feature type="non-terminal residue" evidence="11">
    <location>
        <position position="1"/>
    </location>
</feature>
<dbReference type="FunFam" id="3.40.50.300:FF:000067">
    <property type="entry name" value="ras-related protein RABA1f"/>
    <property type="match status" value="1"/>
</dbReference>
<evidence type="ECO:0000313" key="12">
    <source>
        <dbReference type="Proteomes" id="UP000279271"/>
    </source>
</evidence>
<feature type="transmembrane region" description="Helical" evidence="10">
    <location>
        <begin position="1371"/>
        <end position="1389"/>
    </location>
</feature>
<feature type="transmembrane region" description="Helical" evidence="10">
    <location>
        <begin position="1222"/>
        <end position="1244"/>
    </location>
</feature>
<evidence type="ECO:0000256" key="1">
    <source>
        <dbReference type="ARBA" id="ARBA00006270"/>
    </source>
</evidence>
<keyword evidence="6" id="KW-0636">Prenylation</keyword>
<dbReference type="PROSITE" id="PS51420">
    <property type="entry name" value="RHO"/>
    <property type="match status" value="1"/>
</dbReference>
<dbReference type="PROSITE" id="PS51421">
    <property type="entry name" value="RAS"/>
    <property type="match status" value="1"/>
</dbReference>
<dbReference type="Pfam" id="PF07690">
    <property type="entry name" value="MFS_1"/>
    <property type="match status" value="1"/>
</dbReference>
<dbReference type="InterPro" id="IPR027417">
    <property type="entry name" value="P-loop_NTPase"/>
</dbReference>
<dbReference type="Proteomes" id="UP000279271">
    <property type="component" value="Unassembled WGS sequence"/>
</dbReference>
<sequence>EAMGQDGRASESLSNPFREDLDEASERDNDDVEYAAVTVVEIDMEDLEEDDVDEDAAYDDEEDDWEVEVDEDDEESDYGDSHLRIAGLSRSINAGLVQQFPLLSECNPRGLEGDLAHELAASTYADLSYIDPLKAKEGEGADRSPRSATLNPAHALLMREGGSGGPGFSPATQAHLASRHRLPTKWARMVDCMHSRIYTGRFSQTGDIFYAGFQGGGCIKVYDATSPCFTVLKYIHARQLRWTITDTALSPDSRFLLYSSITSTVHMVDISARGVGPDAARSIGNVTDLHEALELTGARGDVDDYSTGVWSLRWSPSGEEVAAGTADCSLYIYDIAAGLTVVQNKGHNDHVNAVEYADDTGNLIYTGGDDKYVKVWDRRMLRARARTKPVGVFIGHTDGVTHIDSKGDGRFLISNSKDQSIKVWDARRMSPSSEVVTAERGGVPTFQWDYRWMEYPARDRLVTHPMDASLTSIRGHYVLNTLIRAYWSPMATTGQRYVYAGSADGIVRIFDVLTGATVAQLQRRRGGHDATVRDCSWHPTLPMLTTVDFNGCITLFEPESAVDRFYDYLFKVVLIGDSGVGKSNLLSRFTRNEFSLESKSTIGVEFATRSIQVDGKTIKAQIWDTAGQERYRAITSAYYRGAVGALLVYDITKQVTFENVERWLKELRDHADANIVIMLVGNKSDLRHLRSVQTEDAKSFCERENLSFIETSALEATNVEQAFQRILTEIYHIVSKKALAAEDAVQAPSSGTAIKSGYSRVAVGGARMSSQDLPGLMPILPAEMPWLFPKVNFRLFKIEAGEIGFDESSCGTPSDFMAMVQRDQTAAAHLLDALAAQGVAGGRDEPSGGRDEPSSASTLLVDMYDECIAALCDSPLTVGALEVMHSQVSCRKLSLDLTSGFVNHAILCLEEEEQEVSGGDLFIIFVLKVLESYNYFSLSRIFVLYLTENFGVDDLTAGTLYGLWGTLLVLYGFILGGAIDFLGVKRSLVLCFVLNITSRLVMASTSSRLVLLMALLGPNTVAGSLGVPVMTIGVKRYTHSGNRGFAFSLFYTLMNVAALTQGVLMDFFRIRWKHGFDVPAFADRSLLNSGNRLFLASGCVTSMVGLWLTFLLSDPAADDDAAVYARVPAVLEAEAGLAQAGRGERPRSVEPAAKDAPSAPSESKWQKLVTAAGNVALSREFIKYIVMCVITVNLKSVFKYLDAMLPKYQLRAFGCDAPIGMIYSINPFTIVFLVPIIGAMTTGFQHFDMIHFGSYLSALSPFWLVIWPAEWAAAMFVLTLSLGEAVWSPRWYDYSMGVAPDGKEGMFTALASAPLFAAMLPTGMLSGYLLDRFCPDNGQCSDVSAGRSLLTHAQATAPSPSLGGGECRGPIMWTTVALLTLTSPLLILVTQKWIRPAPSADKVQDRTPGLGTGVDFNEADPLLVVDNLYQSAAMPRHSEGR</sequence>
<evidence type="ECO:0000313" key="11">
    <source>
        <dbReference type="EMBL" id="RMZ54296.1"/>
    </source>
</evidence>
<dbReference type="PANTHER" id="PTHR19847:SF7">
    <property type="entry name" value="DDB1- AND CUL4-ASSOCIATED FACTOR 11"/>
    <property type="match status" value="1"/>
</dbReference>
<feature type="transmembrane region" description="Helical" evidence="10">
    <location>
        <begin position="1009"/>
        <end position="1032"/>
    </location>
</feature>
<dbReference type="InterPro" id="IPR011701">
    <property type="entry name" value="MFS"/>
</dbReference>
<evidence type="ECO:0000256" key="2">
    <source>
        <dbReference type="ARBA" id="ARBA00022741"/>
    </source>
</evidence>
<feature type="transmembrane region" description="Helical" evidence="10">
    <location>
        <begin position="1044"/>
        <end position="1064"/>
    </location>
</feature>
<protein>
    <submittedName>
        <fullName evidence="11">Uncharacterized protein</fullName>
    </submittedName>
</protein>
<feature type="compositionally biased region" description="Acidic residues" evidence="9">
    <location>
        <begin position="20"/>
        <end position="33"/>
    </location>
</feature>
<dbReference type="SUPFAM" id="SSF50978">
    <property type="entry name" value="WD40 repeat-like"/>
    <property type="match status" value="1"/>
</dbReference>
<organism evidence="11 12">
    <name type="scientific">Auxenochlorella protothecoides</name>
    <name type="common">Green microalga</name>
    <name type="synonym">Chlorella protothecoides</name>
    <dbReference type="NCBI Taxonomy" id="3075"/>
    <lineage>
        <taxon>Eukaryota</taxon>
        <taxon>Viridiplantae</taxon>
        <taxon>Chlorophyta</taxon>
        <taxon>core chlorophytes</taxon>
        <taxon>Trebouxiophyceae</taxon>
        <taxon>Chlorellales</taxon>
        <taxon>Chlorellaceae</taxon>
        <taxon>Auxenochlorella</taxon>
    </lineage>
</organism>
<keyword evidence="2" id="KW-0547">Nucleotide-binding</keyword>
<keyword evidence="8" id="KW-0853">WD repeat</keyword>
<dbReference type="Gene3D" id="3.40.50.300">
    <property type="entry name" value="P-loop containing nucleotide triphosphate hydrolases"/>
    <property type="match status" value="1"/>
</dbReference>
<comment type="caution">
    <text evidence="11">The sequence shown here is derived from an EMBL/GenBank/DDBJ whole genome shotgun (WGS) entry which is preliminary data.</text>
</comment>
<dbReference type="InterPro" id="IPR001680">
    <property type="entry name" value="WD40_rpt"/>
</dbReference>
<dbReference type="SMART" id="SM00173">
    <property type="entry name" value="RAS"/>
    <property type="match status" value="1"/>
</dbReference>
<dbReference type="Gene3D" id="2.130.10.10">
    <property type="entry name" value="YVTN repeat-like/Quinoprotein amine dehydrogenase"/>
    <property type="match status" value="2"/>
</dbReference>
<dbReference type="SMART" id="SM00320">
    <property type="entry name" value="WD40"/>
    <property type="match status" value="7"/>
</dbReference>
<feature type="transmembrane region" description="Helical" evidence="10">
    <location>
        <begin position="961"/>
        <end position="982"/>
    </location>
</feature>
<evidence type="ECO:0000256" key="9">
    <source>
        <dbReference type="SAM" id="MobiDB-lite"/>
    </source>
</evidence>
<name>A0A3M7KYS8_AUXPR</name>
<feature type="region of interest" description="Disordered" evidence="9">
    <location>
        <begin position="1"/>
        <end position="79"/>
    </location>
</feature>
<dbReference type="CDD" id="cd01868">
    <property type="entry name" value="Rab11_like"/>
    <property type="match status" value="1"/>
</dbReference>
<gene>
    <name evidence="11" type="ORF">APUTEX25_001454</name>
</gene>
<reference evidence="12" key="1">
    <citation type="journal article" date="2018" name="Algal Res.">
        <title>Characterization of plant carbon substrate utilization by Auxenochlorella protothecoides.</title>
        <authorList>
            <person name="Vogler B.W."/>
            <person name="Starkenburg S.R."/>
            <person name="Sudasinghe N."/>
            <person name="Schambach J.Y."/>
            <person name="Rollin J.A."/>
            <person name="Pattathil S."/>
            <person name="Barry A.N."/>
        </authorList>
    </citation>
    <scope>NUCLEOTIDE SEQUENCE [LARGE SCALE GENOMIC DNA]</scope>
    <source>
        <strain evidence="12">UTEX 25</strain>
    </source>
</reference>
<accession>A0A3M7KYS8</accession>
<dbReference type="InterPro" id="IPR036322">
    <property type="entry name" value="WD40_repeat_dom_sf"/>
</dbReference>
<feature type="repeat" description="WD" evidence="8">
    <location>
        <begin position="302"/>
        <end position="343"/>
    </location>
</feature>
<evidence type="ECO:0000256" key="6">
    <source>
        <dbReference type="ARBA" id="ARBA00023289"/>
    </source>
</evidence>
<evidence type="ECO:0000256" key="8">
    <source>
        <dbReference type="PROSITE-ProRule" id="PRU00221"/>
    </source>
</evidence>
<dbReference type="InterPro" id="IPR001806">
    <property type="entry name" value="Small_GTPase"/>
</dbReference>
<dbReference type="GO" id="GO:0043161">
    <property type="term" value="P:proteasome-mediated ubiquitin-dependent protein catabolic process"/>
    <property type="evidence" value="ECO:0007669"/>
    <property type="project" value="TreeGrafter"/>
</dbReference>
<dbReference type="GO" id="GO:0003924">
    <property type="term" value="F:GTPase activity"/>
    <property type="evidence" value="ECO:0007669"/>
    <property type="project" value="InterPro"/>
</dbReference>
<dbReference type="InterPro" id="IPR015943">
    <property type="entry name" value="WD40/YVTN_repeat-like_dom_sf"/>
</dbReference>
<dbReference type="SMART" id="SM00176">
    <property type="entry name" value="RAN"/>
    <property type="match status" value="1"/>
</dbReference>